<dbReference type="AlphaFoldDB" id="A0A7S1YRH9"/>
<protein>
    <submittedName>
        <fullName evidence="1">Uncharacterized protein</fullName>
    </submittedName>
</protein>
<organism evidence="1">
    <name type="scientific">Ditylum brightwellii</name>
    <dbReference type="NCBI Taxonomy" id="49249"/>
    <lineage>
        <taxon>Eukaryota</taxon>
        <taxon>Sar</taxon>
        <taxon>Stramenopiles</taxon>
        <taxon>Ochrophyta</taxon>
        <taxon>Bacillariophyta</taxon>
        <taxon>Mediophyceae</taxon>
        <taxon>Lithodesmiophycidae</taxon>
        <taxon>Lithodesmiales</taxon>
        <taxon>Lithodesmiaceae</taxon>
        <taxon>Ditylum</taxon>
    </lineage>
</organism>
<accession>A0A7S1YRH9</accession>
<dbReference type="EMBL" id="HBGN01005253">
    <property type="protein sequence ID" value="CAD9317004.1"/>
    <property type="molecule type" value="Transcribed_RNA"/>
</dbReference>
<evidence type="ECO:0000313" key="1">
    <source>
        <dbReference type="EMBL" id="CAD9317004.1"/>
    </source>
</evidence>
<name>A0A7S1YRH9_9STRA</name>
<sequence>MNCQTSANIVQSAQSGEISHVLSMSNSRIAEAADMAFLGGSGDIPENPLLDDCSRISLRKRKANCGMPLMVSCNSAFLSGIFADIAQANASSCPSGGQVSFSNECADFIDGSAEDTDIATHTHKKSRISLTKSLSRNAKSYRSLAEISAKIEDQPPSTPCEEDPVNILSFTDTTFPTGKLTTAFPKHNSLEFQLSCVSKESGAGLISPKKPLTDEDFSDVLAFPHLPATVSSSSCSSNNLTRDTSAGQQAFASETSSYNVVKGDDKESYGWFIETDADDATTFVNPLETVRNSETSQLAFKAPTAPKQVDYDAEVEWAKAADTVDDVLSDFF</sequence>
<proteinExistence type="predicted"/>
<gene>
    <name evidence="1" type="ORF">DBRI1063_LOCUS3412</name>
</gene>
<reference evidence="1" key="1">
    <citation type="submission" date="2021-01" db="EMBL/GenBank/DDBJ databases">
        <authorList>
            <person name="Corre E."/>
            <person name="Pelletier E."/>
            <person name="Niang G."/>
            <person name="Scheremetjew M."/>
            <person name="Finn R."/>
            <person name="Kale V."/>
            <person name="Holt S."/>
            <person name="Cochrane G."/>
            <person name="Meng A."/>
            <person name="Brown T."/>
            <person name="Cohen L."/>
        </authorList>
    </citation>
    <scope>NUCLEOTIDE SEQUENCE</scope>
    <source>
        <strain evidence="1">Pop2</strain>
    </source>
</reference>